<gene>
    <name evidence="1" type="ORF">SCALOS_LOCUS11062</name>
</gene>
<evidence type="ECO:0000313" key="1">
    <source>
        <dbReference type="EMBL" id="CAG8715954.1"/>
    </source>
</evidence>
<proteinExistence type="predicted"/>
<organism evidence="1 2">
    <name type="scientific">Scutellospora calospora</name>
    <dbReference type="NCBI Taxonomy" id="85575"/>
    <lineage>
        <taxon>Eukaryota</taxon>
        <taxon>Fungi</taxon>
        <taxon>Fungi incertae sedis</taxon>
        <taxon>Mucoromycota</taxon>
        <taxon>Glomeromycotina</taxon>
        <taxon>Glomeromycetes</taxon>
        <taxon>Diversisporales</taxon>
        <taxon>Gigasporaceae</taxon>
        <taxon>Scutellospora</taxon>
    </lineage>
</organism>
<evidence type="ECO:0000313" key="2">
    <source>
        <dbReference type="Proteomes" id="UP000789860"/>
    </source>
</evidence>
<keyword evidence="2" id="KW-1185">Reference proteome</keyword>
<name>A0ACA9PMZ2_9GLOM</name>
<accession>A0ACA9PMZ2</accession>
<reference evidence="1" key="1">
    <citation type="submission" date="2021-06" db="EMBL/GenBank/DDBJ databases">
        <authorList>
            <person name="Kallberg Y."/>
            <person name="Tangrot J."/>
            <person name="Rosling A."/>
        </authorList>
    </citation>
    <scope>NUCLEOTIDE SEQUENCE</scope>
    <source>
        <strain evidence="1">AU212A</strain>
    </source>
</reference>
<dbReference type="Proteomes" id="UP000789860">
    <property type="component" value="Unassembled WGS sequence"/>
</dbReference>
<dbReference type="EMBL" id="CAJVPM010045215">
    <property type="protein sequence ID" value="CAG8715954.1"/>
    <property type="molecule type" value="Genomic_DNA"/>
</dbReference>
<protein>
    <submittedName>
        <fullName evidence="1">9582_t:CDS:1</fullName>
    </submittedName>
</protein>
<comment type="caution">
    <text evidence="1">The sequence shown here is derived from an EMBL/GenBank/DDBJ whole genome shotgun (WGS) entry which is preliminary data.</text>
</comment>
<feature type="non-terminal residue" evidence="1">
    <location>
        <position position="165"/>
    </location>
</feature>
<sequence>MDKSFFSCPISSDSKINNPCVVREMVIYPLCLLLYIIIFGFYRYYYALRAPRNYSLLDDSRPLRRRLTPLIRAIYGFSDIIILSYLADSLVVIIRALESKTWTSSVMVFYDIVCLISWVLNLSLMALERQRFGKWSWVNYLFYWISLVGEALIFYLWFSEFNGDR</sequence>